<accession>A0A6N2K761</accession>
<reference evidence="1" key="1">
    <citation type="submission" date="2019-03" db="EMBL/GenBank/DDBJ databases">
        <authorList>
            <person name="Mank J."/>
            <person name="Almeida P."/>
        </authorList>
    </citation>
    <scope>NUCLEOTIDE SEQUENCE</scope>
    <source>
        <strain evidence="1">78183</strain>
    </source>
</reference>
<name>A0A6N2K761_SALVM</name>
<evidence type="ECO:0000313" key="1">
    <source>
        <dbReference type="EMBL" id="VFU23691.1"/>
    </source>
</evidence>
<proteinExistence type="predicted"/>
<sequence length="88" mass="9945">MKQLQLLKITVARASPFVSSDFDPSEDWRPPLGTHFSLFLEMAAMKQDVDDIWMGQLGSVSDFPMLPVLIYDETFPCGGNLIRFMCPC</sequence>
<organism evidence="1">
    <name type="scientific">Salix viminalis</name>
    <name type="common">Common osier</name>
    <name type="synonym">Basket willow</name>
    <dbReference type="NCBI Taxonomy" id="40686"/>
    <lineage>
        <taxon>Eukaryota</taxon>
        <taxon>Viridiplantae</taxon>
        <taxon>Streptophyta</taxon>
        <taxon>Embryophyta</taxon>
        <taxon>Tracheophyta</taxon>
        <taxon>Spermatophyta</taxon>
        <taxon>Magnoliopsida</taxon>
        <taxon>eudicotyledons</taxon>
        <taxon>Gunneridae</taxon>
        <taxon>Pentapetalae</taxon>
        <taxon>rosids</taxon>
        <taxon>fabids</taxon>
        <taxon>Malpighiales</taxon>
        <taxon>Salicaceae</taxon>
        <taxon>Saliceae</taxon>
        <taxon>Salix</taxon>
    </lineage>
</organism>
<gene>
    <name evidence="1" type="ORF">SVIM_LOCUS38359</name>
</gene>
<dbReference type="EMBL" id="CAADRP010000125">
    <property type="protein sequence ID" value="VFU23691.1"/>
    <property type="molecule type" value="Genomic_DNA"/>
</dbReference>
<protein>
    <submittedName>
        <fullName evidence="1">Uncharacterized protein</fullName>
    </submittedName>
</protein>
<dbReference type="AlphaFoldDB" id="A0A6N2K761"/>